<accession>A0A0E9UXN3</accession>
<organism evidence="1">
    <name type="scientific">Anguilla anguilla</name>
    <name type="common">European freshwater eel</name>
    <name type="synonym">Muraena anguilla</name>
    <dbReference type="NCBI Taxonomy" id="7936"/>
    <lineage>
        <taxon>Eukaryota</taxon>
        <taxon>Metazoa</taxon>
        <taxon>Chordata</taxon>
        <taxon>Craniata</taxon>
        <taxon>Vertebrata</taxon>
        <taxon>Euteleostomi</taxon>
        <taxon>Actinopterygii</taxon>
        <taxon>Neopterygii</taxon>
        <taxon>Teleostei</taxon>
        <taxon>Anguilliformes</taxon>
        <taxon>Anguillidae</taxon>
        <taxon>Anguilla</taxon>
    </lineage>
</organism>
<proteinExistence type="predicted"/>
<sequence>MEEKGRLTRKCDATFVAQNGRTVYLCSYERN</sequence>
<dbReference type="EMBL" id="GBXM01038637">
    <property type="protein sequence ID" value="JAH69940.1"/>
    <property type="molecule type" value="Transcribed_RNA"/>
</dbReference>
<reference evidence="1" key="2">
    <citation type="journal article" date="2015" name="Fish Shellfish Immunol.">
        <title>Early steps in the European eel (Anguilla anguilla)-Vibrio vulnificus interaction in the gills: Role of the RtxA13 toxin.</title>
        <authorList>
            <person name="Callol A."/>
            <person name="Pajuelo D."/>
            <person name="Ebbesson L."/>
            <person name="Teles M."/>
            <person name="MacKenzie S."/>
            <person name="Amaro C."/>
        </authorList>
    </citation>
    <scope>NUCLEOTIDE SEQUENCE</scope>
</reference>
<protein>
    <submittedName>
        <fullName evidence="1">Uncharacterized protein</fullName>
    </submittedName>
</protein>
<reference evidence="1" key="1">
    <citation type="submission" date="2014-11" db="EMBL/GenBank/DDBJ databases">
        <authorList>
            <person name="Amaro Gonzalez C."/>
        </authorList>
    </citation>
    <scope>NUCLEOTIDE SEQUENCE</scope>
</reference>
<evidence type="ECO:0000313" key="1">
    <source>
        <dbReference type="EMBL" id="JAH69940.1"/>
    </source>
</evidence>
<dbReference type="AlphaFoldDB" id="A0A0E9UXN3"/>
<name>A0A0E9UXN3_ANGAN</name>